<dbReference type="InterPro" id="IPR036582">
    <property type="entry name" value="Mao_N_sf"/>
</dbReference>
<comment type="caution">
    <text evidence="4">The sequence shown here is derived from an EMBL/GenBank/DDBJ whole genome shotgun (WGS) entry which is preliminary data.</text>
</comment>
<evidence type="ECO:0000259" key="3">
    <source>
        <dbReference type="Pfam" id="PF13360"/>
    </source>
</evidence>
<dbReference type="SUPFAM" id="SSF55383">
    <property type="entry name" value="Copper amine oxidase, domain N"/>
    <property type="match status" value="1"/>
</dbReference>
<dbReference type="AlphaFoldDB" id="A0A5R9G8I3"/>
<proteinExistence type="predicted"/>
<keyword evidence="5" id="KW-1185">Reference proteome</keyword>
<dbReference type="InterPro" id="IPR012854">
    <property type="entry name" value="Cu_amine_oxidase-like_N"/>
</dbReference>
<dbReference type="InterPro" id="IPR015943">
    <property type="entry name" value="WD40/YVTN_repeat-like_dom_sf"/>
</dbReference>
<dbReference type="PANTHER" id="PTHR34512:SF30">
    <property type="entry name" value="OUTER MEMBRANE PROTEIN ASSEMBLY FACTOR BAMB"/>
    <property type="match status" value="1"/>
</dbReference>
<protein>
    <submittedName>
        <fullName evidence="4">Uncharacterized protein</fullName>
    </submittedName>
</protein>
<dbReference type="SMART" id="SM00564">
    <property type="entry name" value="PQQ"/>
    <property type="match status" value="4"/>
</dbReference>
<dbReference type="RefSeq" id="WP_138197589.1">
    <property type="nucleotide sequence ID" value="NZ_VCIW01000025.1"/>
</dbReference>
<keyword evidence="1" id="KW-0732">Signal</keyword>
<dbReference type="Pfam" id="PF13360">
    <property type="entry name" value="PQQ_2"/>
    <property type="match status" value="1"/>
</dbReference>
<evidence type="ECO:0000256" key="1">
    <source>
        <dbReference type="SAM" id="SignalP"/>
    </source>
</evidence>
<evidence type="ECO:0000259" key="2">
    <source>
        <dbReference type="Pfam" id="PF07833"/>
    </source>
</evidence>
<dbReference type="Gene3D" id="3.30.457.10">
    <property type="entry name" value="Copper amine oxidase-like, N-terminal domain"/>
    <property type="match status" value="1"/>
</dbReference>
<feature type="domain" description="Pyrrolo-quinoline quinone repeat" evidence="3">
    <location>
        <begin position="54"/>
        <end position="226"/>
    </location>
</feature>
<dbReference type="InterPro" id="IPR011047">
    <property type="entry name" value="Quinoprotein_ADH-like_sf"/>
</dbReference>
<dbReference type="InterPro" id="IPR002372">
    <property type="entry name" value="PQQ_rpt_dom"/>
</dbReference>
<dbReference type="SUPFAM" id="SSF50998">
    <property type="entry name" value="Quinoprotein alcohol dehydrogenase-like"/>
    <property type="match status" value="1"/>
</dbReference>
<gene>
    <name evidence="4" type="ORF">FE782_27660</name>
</gene>
<dbReference type="Proteomes" id="UP000309676">
    <property type="component" value="Unassembled WGS sequence"/>
</dbReference>
<dbReference type="EMBL" id="VCIW01000025">
    <property type="protein sequence ID" value="TLS49053.1"/>
    <property type="molecule type" value="Genomic_DNA"/>
</dbReference>
<dbReference type="Gene3D" id="2.40.10.480">
    <property type="match status" value="1"/>
</dbReference>
<reference evidence="4 5" key="1">
    <citation type="submission" date="2019-05" db="EMBL/GenBank/DDBJ databases">
        <authorList>
            <person name="Narsing Rao M.P."/>
            <person name="Li W.J."/>
        </authorList>
    </citation>
    <scope>NUCLEOTIDE SEQUENCE [LARGE SCALE GENOMIC DNA]</scope>
    <source>
        <strain evidence="4 5">SYSU_K30003</strain>
    </source>
</reference>
<feature type="domain" description="Copper amine oxidase-like N-terminal" evidence="2">
    <location>
        <begin position="454"/>
        <end position="560"/>
    </location>
</feature>
<dbReference type="InterPro" id="IPR018391">
    <property type="entry name" value="PQQ_b-propeller_rpt"/>
</dbReference>
<name>A0A5R9G8I3_9BACL</name>
<dbReference type="Pfam" id="PF07833">
    <property type="entry name" value="Cu_amine_oxidN1"/>
    <property type="match status" value="1"/>
</dbReference>
<sequence length="568" mass="60795">MTAPFRKMILPAATALSLSLAAPPVGAEVWYEPQLIPSGTVASSDSAFAAPLARPRWTIEYDKPTDGDEWNDDRVVATDKRPYYIQRGKLVAAEPSSGRRAWTVDGNVVSVAVEDDTAVYALSAAGALSRLSASDGGVAWRTQIDDAANGGELVVADGTVYVKYAGGLLAVDAKSGHRLWRNTDAYSYGTPIPLKGLLLFATSESGAITRDFTYGIDKATGRTLWKAEGVPLQVRSDVVYLRDTYPVGDDEAFGLKVDVVATMTGEAKGSRYFLPLPEGRDRLTGGAGRAVIAGDLVIAAAFDGSVYRTHLDAEPANAAVMAAESRSDFAGPYGGKLFFADPGGSLHSRDVLTNARVDYSGLDNPVARLDVREDGLYVGQTDGDLFAFDVHSGKALFRFETGAKHFGPFRVVGNLLLVQTEGTLYAFDLPKELQRTPGQVLTPIQRKAEAALRIDGVEQRFEPSPIMIDNRMFVPLRALFEAVGAAVEYDEATSGVNVAYADRAFTLREGAPFALVGGKQQSLSYAPLLMNAAVYVPLRDVGGLLGVEVVWHDDTRTVEIATAPTGSR</sequence>
<evidence type="ECO:0000313" key="5">
    <source>
        <dbReference type="Proteomes" id="UP000309676"/>
    </source>
</evidence>
<dbReference type="OrthoDB" id="2664209at2"/>
<evidence type="ECO:0000313" key="4">
    <source>
        <dbReference type="EMBL" id="TLS49053.1"/>
    </source>
</evidence>
<feature type="chain" id="PRO_5024312303" evidence="1">
    <location>
        <begin position="28"/>
        <end position="568"/>
    </location>
</feature>
<accession>A0A5R9G8I3</accession>
<feature type="signal peptide" evidence="1">
    <location>
        <begin position="1"/>
        <end position="27"/>
    </location>
</feature>
<organism evidence="4 5">
    <name type="scientific">Paenibacillus antri</name>
    <dbReference type="NCBI Taxonomy" id="2582848"/>
    <lineage>
        <taxon>Bacteria</taxon>
        <taxon>Bacillati</taxon>
        <taxon>Bacillota</taxon>
        <taxon>Bacilli</taxon>
        <taxon>Bacillales</taxon>
        <taxon>Paenibacillaceae</taxon>
        <taxon>Paenibacillus</taxon>
    </lineage>
</organism>
<dbReference type="Gene3D" id="2.130.10.10">
    <property type="entry name" value="YVTN repeat-like/Quinoprotein amine dehydrogenase"/>
    <property type="match status" value="1"/>
</dbReference>
<dbReference type="PANTHER" id="PTHR34512">
    <property type="entry name" value="CELL SURFACE PROTEIN"/>
    <property type="match status" value="1"/>
</dbReference>